<dbReference type="EMBL" id="JAPEIS010000018">
    <property type="protein sequence ID" value="KAJ8057938.1"/>
    <property type="molecule type" value="Genomic_DNA"/>
</dbReference>
<feature type="compositionally biased region" description="Basic and acidic residues" evidence="1">
    <location>
        <begin position="90"/>
        <end position="105"/>
    </location>
</feature>
<proteinExistence type="predicted"/>
<gene>
    <name evidence="2" type="ORF">OCU04_013117</name>
</gene>
<evidence type="ECO:0000256" key="1">
    <source>
        <dbReference type="SAM" id="MobiDB-lite"/>
    </source>
</evidence>
<dbReference type="AlphaFoldDB" id="A0A9X0A968"/>
<feature type="region of interest" description="Disordered" evidence="1">
    <location>
        <begin position="1"/>
        <end position="105"/>
    </location>
</feature>
<feature type="compositionally biased region" description="Basic and acidic residues" evidence="1">
    <location>
        <begin position="32"/>
        <end position="51"/>
    </location>
</feature>
<evidence type="ECO:0000313" key="2">
    <source>
        <dbReference type="EMBL" id="KAJ8057938.1"/>
    </source>
</evidence>
<feature type="compositionally biased region" description="Low complexity" evidence="1">
    <location>
        <begin position="1"/>
        <end position="17"/>
    </location>
</feature>
<dbReference type="Proteomes" id="UP001152300">
    <property type="component" value="Unassembled WGS sequence"/>
</dbReference>
<sequence>MPVPSSSNTGRQSSSNSATRPSAGLSAAGAQLRERDGRSNIDAARHDDRIPRANQPSQRTTPGSSTSVGKAPSSERERHRPSVTAALHESSNHRKNLVEDHRAVA</sequence>
<name>A0A9X0A968_9HELO</name>
<keyword evidence="3" id="KW-1185">Reference proteome</keyword>
<organism evidence="2 3">
    <name type="scientific">Sclerotinia nivalis</name>
    <dbReference type="NCBI Taxonomy" id="352851"/>
    <lineage>
        <taxon>Eukaryota</taxon>
        <taxon>Fungi</taxon>
        <taxon>Dikarya</taxon>
        <taxon>Ascomycota</taxon>
        <taxon>Pezizomycotina</taxon>
        <taxon>Leotiomycetes</taxon>
        <taxon>Helotiales</taxon>
        <taxon>Sclerotiniaceae</taxon>
        <taxon>Sclerotinia</taxon>
    </lineage>
</organism>
<feature type="compositionally biased region" description="Polar residues" evidence="1">
    <location>
        <begin position="54"/>
        <end position="68"/>
    </location>
</feature>
<accession>A0A9X0A968</accession>
<reference evidence="2" key="1">
    <citation type="submission" date="2022-11" db="EMBL/GenBank/DDBJ databases">
        <title>Genome Resource of Sclerotinia nivalis Strain SnTB1, a Plant Pathogen Isolated from American Ginseng.</title>
        <authorList>
            <person name="Fan S."/>
        </authorList>
    </citation>
    <scope>NUCLEOTIDE SEQUENCE</scope>
    <source>
        <strain evidence="2">SnTB1</strain>
    </source>
</reference>
<evidence type="ECO:0000313" key="3">
    <source>
        <dbReference type="Proteomes" id="UP001152300"/>
    </source>
</evidence>
<protein>
    <submittedName>
        <fullName evidence="2">Uncharacterized protein</fullName>
    </submittedName>
</protein>
<comment type="caution">
    <text evidence="2">The sequence shown here is derived from an EMBL/GenBank/DDBJ whole genome shotgun (WGS) entry which is preliminary data.</text>
</comment>